<dbReference type="PROSITE" id="PS00138">
    <property type="entry name" value="SUBTILASE_SER"/>
    <property type="match status" value="1"/>
</dbReference>
<proteinExistence type="inferred from homology"/>
<dbReference type="GeneID" id="41974139"/>
<evidence type="ECO:0000313" key="7">
    <source>
        <dbReference type="EMBL" id="TPX12812.1"/>
    </source>
</evidence>
<dbReference type="InParanoid" id="A0A507AS42"/>
<keyword evidence="8" id="KW-1185">Reference proteome</keyword>
<dbReference type="GO" id="GO:0006508">
    <property type="term" value="P:proteolysis"/>
    <property type="evidence" value="ECO:0007669"/>
    <property type="project" value="UniProtKB-KW"/>
</dbReference>
<evidence type="ECO:0000256" key="3">
    <source>
        <dbReference type="ARBA" id="ARBA00022801"/>
    </source>
</evidence>
<dbReference type="InterPro" id="IPR050131">
    <property type="entry name" value="Peptidase_S8_subtilisin-like"/>
</dbReference>
<gene>
    <name evidence="7" type="ORF">E0L32_006692</name>
</gene>
<dbReference type="SUPFAM" id="SSF52743">
    <property type="entry name" value="Subtilisin-like"/>
    <property type="match status" value="1"/>
</dbReference>
<dbReference type="Pfam" id="PF00082">
    <property type="entry name" value="Peptidase_S8"/>
    <property type="match status" value="1"/>
</dbReference>
<dbReference type="InterPro" id="IPR000209">
    <property type="entry name" value="Peptidase_S8/S53_dom"/>
</dbReference>
<accession>A0A507AS42</accession>
<dbReference type="Proteomes" id="UP000319257">
    <property type="component" value="Unassembled WGS sequence"/>
</dbReference>
<dbReference type="GO" id="GO:0004252">
    <property type="term" value="F:serine-type endopeptidase activity"/>
    <property type="evidence" value="ECO:0007669"/>
    <property type="project" value="InterPro"/>
</dbReference>
<dbReference type="PANTHER" id="PTHR43806">
    <property type="entry name" value="PEPTIDASE S8"/>
    <property type="match status" value="1"/>
</dbReference>
<keyword evidence="3" id="KW-0378">Hydrolase</keyword>
<feature type="domain" description="Peptidase S8/S53" evidence="6">
    <location>
        <begin position="691"/>
        <end position="888"/>
    </location>
</feature>
<keyword evidence="4" id="KW-0720">Serine protease</keyword>
<evidence type="ECO:0000256" key="5">
    <source>
        <dbReference type="SAM" id="MobiDB-lite"/>
    </source>
</evidence>
<evidence type="ECO:0000256" key="1">
    <source>
        <dbReference type="ARBA" id="ARBA00011073"/>
    </source>
</evidence>
<feature type="region of interest" description="Disordered" evidence="5">
    <location>
        <begin position="367"/>
        <end position="403"/>
    </location>
</feature>
<dbReference type="OrthoDB" id="3643156at2759"/>
<comment type="caution">
    <text evidence="7">The sequence shown here is derived from an EMBL/GenBank/DDBJ whole genome shotgun (WGS) entry which is preliminary data.</text>
</comment>
<dbReference type="RefSeq" id="XP_030994523.1">
    <property type="nucleotide sequence ID" value="XM_031141353.1"/>
</dbReference>
<evidence type="ECO:0000256" key="4">
    <source>
        <dbReference type="ARBA" id="ARBA00022825"/>
    </source>
</evidence>
<evidence type="ECO:0000256" key="2">
    <source>
        <dbReference type="ARBA" id="ARBA00022670"/>
    </source>
</evidence>
<protein>
    <recommendedName>
        <fullName evidence="6">Peptidase S8/S53 domain-containing protein</fullName>
    </recommendedName>
</protein>
<dbReference type="Gene3D" id="3.40.50.200">
    <property type="entry name" value="Peptidase S8/S53 domain"/>
    <property type="match status" value="1"/>
</dbReference>
<dbReference type="EMBL" id="SKBQ01000039">
    <property type="protein sequence ID" value="TPX12812.1"/>
    <property type="molecule type" value="Genomic_DNA"/>
</dbReference>
<organism evidence="7 8">
    <name type="scientific">Thyridium curvatum</name>
    <dbReference type="NCBI Taxonomy" id="1093900"/>
    <lineage>
        <taxon>Eukaryota</taxon>
        <taxon>Fungi</taxon>
        <taxon>Dikarya</taxon>
        <taxon>Ascomycota</taxon>
        <taxon>Pezizomycotina</taxon>
        <taxon>Sordariomycetes</taxon>
        <taxon>Sordariomycetidae</taxon>
        <taxon>Thyridiales</taxon>
        <taxon>Thyridiaceae</taxon>
        <taxon>Thyridium</taxon>
    </lineage>
</organism>
<sequence length="1146" mass="124417">MPTHPDLTNVGRMIPLLSWFLAIYVCLSSASLNIPPQQHPLLSNTAATLASNFSVGFSLQSSYGAAAIIFTYPDGQLETHTTVPPYNDDGEYYEDIPRQAARAALKAAGLPASNDVGVLAAVLRQLRSQLEGAFGVVITEAVFTCSHVIALYQDDMEDAAIHLGIRYVTPKREHHALVWETSSVYAGHGRGLCKSWYNESQCLWEVHNTLPDITALSVHYSRTALTVSLARMQGAHDLWEPPYRHVENFTLGREALAYYPDEKDYWTYVEDFLLIVMKFFPYFDKPDLILVNGDAVEREFMQHLENSIARHMGRVPEVLSDEPVTAAAKGAAEFMRRGPAKAMTNASFMIAWLFGHEGEHWQRSMAKPNMSSNMSSNTGCNKEPSKGSNTGSGSRSPPSKGFYNIFPTSDANLNDTELFVKTTVNNEDLRPWTDVQGHLISWTVQVDQGQVSLLASYPGIKSISKLDLPAGNPEPQGATASYGATTETQTKRNEEKSEWIIIPTDDADAALCDQITGLLRALSNTDPLKYSFSLGEETLTFWGAHLTSAQRDEVAKHPGVKGVDPNAPIESTSISSPALVHPRTIVENRDVSYAVQKDAVEELVSISQPSTVPDIGKLKNYVFESINGARSYLYHFEFGVAFRDLAAEFPHVSTEHVTTISSRQRGLRPDQDISIPPFHSTCTAGKGLGQLYGASKAATLVVVRLSEYTLLEMMSALAEVISDIRSHPERAKLSVVSMSLEGPKFDPNNVAMGFLAGVVGRLLSMDVPVVVSAGNHANEAGRERIDTVPAAFAGDTFPLIVVGSCNRAGFRSGFSQTGPQLTTYALGEDVTCLTVGGDQPSRGRSGTSYSTPLVAGEIANLLSRETVPFDTSNGNLVKSLRAYLMTNTDSGWSRQPGIRVLWNGVTEAHNSPEPVADAPAPPDPPVTVTKKCAHLADNKYTARESLRSIIEDLFCPDAVAQGGLDKDSSSIMRRYHQGTLEDVSIAINYKPGLNVKLVKDDCVHYLLSELTDGCDGNDPEGNPANYKAGGEVTVGPVAYLIQPQALRQPARLGIQAKCDSSWKAVFNEYVLWGHGFASDDSGARLKRELEGCALLPKTWSFQYGLGSDGREWTAKFRTGVFQKKCVGHASVTAGAPGGFGCGGSGS</sequence>
<dbReference type="InterPro" id="IPR036852">
    <property type="entry name" value="Peptidase_S8/S53_dom_sf"/>
</dbReference>
<feature type="region of interest" description="Disordered" evidence="5">
    <location>
        <begin position="468"/>
        <end position="494"/>
    </location>
</feature>
<name>A0A507AS42_9PEZI</name>
<comment type="similarity">
    <text evidence="1">Belongs to the peptidase S8 family.</text>
</comment>
<dbReference type="InterPro" id="IPR023828">
    <property type="entry name" value="Peptidase_S8_Ser-AS"/>
</dbReference>
<feature type="compositionally biased region" description="Polar residues" evidence="5">
    <location>
        <begin position="369"/>
        <end position="397"/>
    </location>
</feature>
<dbReference type="PANTHER" id="PTHR43806:SF11">
    <property type="entry name" value="CEREVISIN-RELATED"/>
    <property type="match status" value="1"/>
</dbReference>
<feature type="compositionally biased region" description="Polar residues" evidence="5">
    <location>
        <begin position="478"/>
        <end position="488"/>
    </location>
</feature>
<evidence type="ECO:0000259" key="6">
    <source>
        <dbReference type="Pfam" id="PF00082"/>
    </source>
</evidence>
<dbReference type="AlphaFoldDB" id="A0A507AS42"/>
<reference evidence="7 8" key="1">
    <citation type="submission" date="2019-06" db="EMBL/GenBank/DDBJ databases">
        <title>Draft genome sequence of the filamentous fungus Phialemoniopsis curvata isolated from diesel fuel.</title>
        <authorList>
            <person name="Varaljay V.A."/>
            <person name="Lyon W.J."/>
            <person name="Crouch A.L."/>
            <person name="Drake C.E."/>
            <person name="Hollomon J.M."/>
            <person name="Nadeau L.J."/>
            <person name="Nunn H.S."/>
            <person name="Stevenson B.S."/>
            <person name="Bojanowski C.L."/>
            <person name="Crookes-Goodson W.J."/>
        </authorList>
    </citation>
    <scope>NUCLEOTIDE SEQUENCE [LARGE SCALE GENOMIC DNA]</scope>
    <source>
        <strain evidence="7 8">D216</strain>
    </source>
</reference>
<keyword evidence="2" id="KW-0645">Protease</keyword>
<dbReference type="Pfam" id="PF18647">
    <property type="entry name" value="Fungal_lectin_2"/>
    <property type="match status" value="1"/>
</dbReference>
<evidence type="ECO:0000313" key="8">
    <source>
        <dbReference type="Proteomes" id="UP000319257"/>
    </source>
</evidence>